<name>S9UR44_9TRYP</name>
<feature type="region of interest" description="Disordered" evidence="1">
    <location>
        <begin position="162"/>
        <end position="215"/>
    </location>
</feature>
<evidence type="ECO:0000313" key="3">
    <source>
        <dbReference type="Proteomes" id="UP000015354"/>
    </source>
</evidence>
<protein>
    <submittedName>
        <fullName evidence="2">Uncharacterized protein</fullName>
    </submittedName>
</protein>
<evidence type="ECO:0000313" key="2">
    <source>
        <dbReference type="EMBL" id="EPY17066.1"/>
    </source>
</evidence>
<dbReference type="AlphaFoldDB" id="S9UR44"/>
<proteinExistence type="predicted"/>
<dbReference type="EMBL" id="ATMH01010700">
    <property type="protein sequence ID" value="EPY17066.1"/>
    <property type="molecule type" value="Genomic_DNA"/>
</dbReference>
<dbReference type="Proteomes" id="UP000015354">
    <property type="component" value="Unassembled WGS sequence"/>
</dbReference>
<sequence>MRRHRAVAAAEKQAVEEMGVYLRTMQAADRSWERHIKGCENHLRRLMAEERHCQEALRQAVMDGATARYQMLSTDLLTTAEHVQTPALSTLLANGIPARQVTPFSIYALARVTAEPERVDLPPMTLMADLQAGWSILPPYKKAAFEHIAALYRDHVQAAAKQRPARGRVRQATAAAPPAAAAAPPVADAWEPPSPSSRSSRTPSRASCGGRAAGA</sequence>
<feature type="compositionally biased region" description="Low complexity" evidence="1">
    <location>
        <begin position="172"/>
        <end position="215"/>
    </location>
</feature>
<keyword evidence="3" id="KW-1185">Reference proteome</keyword>
<accession>S9UR44</accession>
<gene>
    <name evidence="2" type="ORF">STCU_10836</name>
</gene>
<evidence type="ECO:0000256" key="1">
    <source>
        <dbReference type="SAM" id="MobiDB-lite"/>
    </source>
</evidence>
<dbReference type="OrthoDB" id="246027at2759"/>
<organism evidence="2 3">
    <name type="scientific">Strigomonas culicis</name>
    <dbReference type="NCBI Taxonomy" id="28005"/>
    <lineage>
        <taxon>Eukaryota</taxon>
        <taxon>Discoba</taxon>
        <taxon>Euglenozoa</taxon>
        <taxon>Kinetoplastea</taxon>
        <taxon>Metakinetoplastina</taxon>
        <taxon>Trypanosomatida</taxon>
        <taxon>Trypanosomatidae</taxon>
        <taxon>Strigomonadinae</taxon>
        <taxon>Strigomonas</taxon>
    </lineage>
</organism>
<reference evidence="2 3" key="1">
    <citation type="journal article" date="2013" name="PLoS ONE">
        <title>Predicting the Proteins of Angomonas deanei, Strigomonas culicis and Their Respective Endosymbionts Reveals New Aspects of the Trypanosomatidae Family.</title>
        <authorList>
            <person name="Motta M.C."/>
            <person name="Martins A.C."/>
            <person name="de Souza S.S."/>
            <person name="Catta-Preta C.M."/>
            <person name="Silva R."/>
            <person name="Klein C.C."/>
            <person name="de Almeida L.G."/>
            <person name="de Lima Cunha O."/>
            <person name="Ciapina L.P."/>
            <person name="Brocchi M."/>
            <person name="Colabardini A.C."/>
            <person name="de Araujo Lima B."/>
            <person name="Machado C.R."/>
            <person name="de Almeida Soares C.M."/>
            <person name="Probst C.M."/>
            <person name="de Menezes C.B."/>
            <person name="Thompson C.E."/>
            <person name="Bartholomeu D.C."/>
            <person name="Gradia D.F."/>
            <person name="Pavoni D.P."/>
            <person name="Grisard E.C."/>
            <person name="Fantinatti-Garboggini F."/>
            <person name="Marchini F.K."/>
            <person name="Rodrigues-Luiz G.F."/>
            <person name="Wagner G."/>
            <person name="Goldman G.H."/>
            <person name="Fietto J.L."/>
            <person name="Elias M.C."/>
            <person name="Goldman M.H."/>
            <person name="Sagot M.F."/>
            <person name="Pereira M."/>
            <person name="Stoco P.H."/>
            <person name="de Mendonca-Neto R.P."/>
            <person name="Teixeira S.M."/>
            <person name="Maciel T.E."/>
            <person name="de Oliveira Mendes T.A."/>
            <person name="Urmenyi T.P."/>
            <person name="de Souza W."/>
            <person name="Schenkman S."/>
            <person name="de Vasconcelos A.T."/>
        </authorList>
    </citation>
    <scope>NUCLEOTIDE SEQUENCE [LARGE SCALE GENOMIC DNA]</scope>
</reference>
<comment type="caution">
    <text evidence="2">The sequence shown here is derived from an EMBL/GenBank/DDBJ whole genome shotgun (WGS) entry which is preliminary data.</text>
</comment>